<dbReference type="SMART" id="SM00283">
    <property type="entry name" value="MA"/>
    <property type="match status" value="1"/>
</dbReference>
<dbReference type="Proteomes" id="UP000587070">
    <property type="component" value="Unassembled WGS sequence"/>
</dbReference>
<evidence type="ECO:0000256" key="3">
    <source>
        <dbReference type="ARBA" id="ARBA00022692"/>
    </source>
</evidence>
<accession>A0A840G5X9</accession>
<dbReference type="GO" id="GO:0006935">
    <property type="term" value="P:chemotaxis"/>
    <property type="evidence" value="ECO:0007669"/>
    <property type="project" value="UniProtKB-ARBA"/>
</dbReference>
<evidence type="ECO:0000256" key="7">
    <source>
        <dbReference type="ARBA" id="ARBA00029447"/>
    </source>
</evidence>
<keyword evidence="3 9" id="KW-0812">Transmembrane</keyword>
<dbReference type="GO" id="GO:0007165">
    <property type="term" value="P:signal transduction"/>
    <property type="evidence" value="ECO:0007669"/>
    <property type="project" value="UniProtKB-KW"/>
</dbReference>
<dbReference type="Pfam" id="PF00015">
    <property type="entry name" value="MCPsignal"/>
    <property type="match status" value="1"/>
</dbReference>
<keyword evidence="5 9" id="KW-0472">Membrane</keyword>
<evidence type="ECO:0000256" key="5">
    <source>
        <dbReference type="ARBA" id="ARBA00023136"/>
    </source>
</evidence>
<feature type="domain" description="Methyl-accepting transducer" evidence="10">
    <location>
        <begin position="298"/>
        <end position="534"/>
    </location>
</feature>
<evidence type="ECO:0000256" key="6">
    <source>
        <dbReference type="ARBA" id="ARBA00023224"/>
    </source>
</evidence>
<dbReference type="PANTHER" id="PTHR32089">
    <property type="entry name" value="METHYL-ACCEPTING CHEMOTAXIS PROTEIN MCPB"/>
    <property type="match status" value="1"/>
</dbReference>
<comment type="caution">
    <text evidence="11">The sequence shown here is derived from an EMBL/GenBank/DDBJ whole genome shotgun (WGS) entry which is preliminary data.</text>
</comment>
<evidence type="ECO:0000259" key="10">
    <source>
        <dbReference type="PROSITE" id="PS50111"/>
    </source>
</evidence>
<keyword evidence="4 9" id="KW-1133">Transmembrane helix</keyword>
<dbReference type="EMBL" id="JACIGE010000001">
    <property type="protein sequence ID" value="MBB4246138.1"/>
    <property type="molecule type" value="Genomic_DNA"/>
</dbReference>
<dbReference type="FunFam" id="1.10.287.950:FF:000001">
    <property type="entry name" value="Methyl-accepting chemotaxis sensory transducer"/>
    <property type="match status" value="1"/>
</dbReference>
<organism evidence="11 12">
    <name type="scientific">Rhodocyclus tenuis</name>
    <name type="common">Rhodospirillum tenue</name>
    <dbReference type="NCBI Taxonomy" id="1066"/>
    <lineage>
        <taxon>Bacteria</taxon>
        <taxon>Pseudomonadati</taxon>
        <taxon>Pseudomonadota</taxon>
        <taxon>Betaproteobacteria</taxon>
        <taxon>Rhodocyclales</taxon>
        <taxon>Rhodocyclaceae</taxon>
        <taxon>Rhodocyclus</taxon>
    </lineage>
</organism>
<keyword evidence="2" id="KW-1003">Cell membrane</keyword>
<protein>
    <submittedName>
        <fullName evidence="11">Methyl-accepting chemotaxis protein</fullName>
    </submittedName>
</protein>
<dbReference type="CDD" id="cd11386">
    <property type="entry name" value="MCP_signal"/>
    <property type="match status" value="1"/>
</dbReference>
<dbReference type="Pfam" id="PF08269">
    <property type="entry name" value="dCache_2"/>
    <property type="match status" value="1"/>
</dbReference>
<evidence type="ECO:0000256" key="4">
    <source>
        <dbReference type="ARBA" id="ARBA00022989"/>
    </source>
</evidence>
<comment type="similarity">
    <text evidence="7">Belongs to the methyl-accepting chemotaxis (MCP) protein family.</text>
</comment>
<dbReference type="GO" id="GO:0005886">
    <property type="term" value="C:plasma membrane"/>
    <property type="evidence" value="ECO:0007669"/>
    <property type="project" value="UniProtKB-SubCell"/>
</dbReference>
<dbReference type="PANTHER" id="PTHR32089:SF112">
    <property type="entry name" value="LYSOZYME-LIKE PROTEIN-RELATED"/>
    <property type="match status" value="1"/>
</dbReference>
<keyword evidence="6 8" id="KW-0807">Transducer</keyword>
<dbReference type="InterPro" id="IPR004010">
    <property type="entry name" value="Double_Cache_2"/>
</dbReference>
<sequence length="572" mass="62506">MTFRLRNMNLLARLSLTTLLAILAMAAIVLVALSATRALLYDDRQIKTRHLVEVAHDVADGFYALQKSGVLSEVQAREQAIRAIRGLRYEKKEYFWINDLGKPVPKMIMHPTLPKLEGTVIDDPKFNKATSMQAGRDGEKQKLDNRNLFTAFNEVVEKAGEGYVEYSWPKPKAGGGVTDELFPKLSYVKKFEPWGWVIGSGIYIDDVEQIFRDNAIRLLTPAAVGILLILLLSWLVTRSLIGEIGGEPRAAMRIAGKIAEGDLSQEFDTRPDDRDSLLFVLKHMQENLRQMLGAVSQNAQVLERSIGRLSAESNEIMLATQLQANAVEQSRSAISDISSSVEVVNGLAGDTQDSSVEVNRRALDGASIAAGVADEMEKIAATVTDSSAEVALLAASTHEIDKMANVIKEIAAQTNLLALNAAIEAARAGEQGRGFAVVADEVRKLAERTTFATQEIGVVLKRIQSDSERAVSGMDAAAPIITHGVRQSRQAAEALRAIEQQSQQTLQKMQELSAATRDQTARIDQIITSVDEVMSTSQRTEAVIRQSSASANELDTAAKQMFSMVKRFNIGA</sequence>
<dbReference type="Gene3D" id="3.30.450.20">
    <property type="entry name" value="PAS domain"/>
    <property type="match status" value="1"/>
</dbReference>
<evidence type="ECO:0000313" key="12">
    <source>
        <dbReference type="Proteomes" id="UP000587070"/>
    </source>
</evidence>
<dbReference type="OrthoDB" id="5298972at2"/>
<evidence type="ECO:0000256" key="2">
    <source>
        <dbReference type="ARBA" id="ARBA00022475"/>
    </source>
</evidence>
<evidence type="ECO:0000256" key="9">
    <source>
        <dbReference type="SAM" id="Phobius"/>
    </source>
</evidence>
<evidence type="ECO:0000313" key="11">
    <source>
        <dbReference type="EMBL" id="MBB4246138.1"/>
    </source>
</evidence>
<proteinExistence type="inferred from homology"/>
<dbReference type="InterPro" id="IPR004089">
    <property type="entry name" value="MCPsignal_dom"/>
</dbReference>
<keyword evidence="12" id="KW-1185">Reference proteome</keyword>
<reference evidence="11 12" key="1">
    <citation type="submission" date="2020-08" db="EMBL/GenBank/DDBJ databases">
        <title>Genome sequencing of Purple Non-Sulfur Bacteria from various extreme environments.</title>
        <authorList>
            <person name="Mayer M."/>
        </authorList>
    </citation>
    <scope>NUCLEOTIDE SEQUENCE [LARGE SCALE GENOMIC DNA]</scope>
    <source>
        <strain evidence="11 12">2761</strain>
    </source>
</reference>
<dbReference type="SMART" id="SM01049">
    <property type="entry name" value="Cache_2"/>
    <property type="match status" value="1"/>
</dbReference>
<dbReference type="AlphaFoldDB" id="A0A840G5X9"/>
<evidence type="ECO:0000256" key="1">
    <source>
        <dbReference type="ARBA" id="ARBA00004651"/>
    </source>
</evidence>
<name>A0A840G5X9_RHOTE</name>
<dbReference type="InterPro" id="IPR033480">
    <property type="entry name" value="sCache_2"/>
</dbReference>
<dbReference type="PROSITE" id="PS50111">
    <property type="entry name" value="CHEMOTAXIS_TRANSDUC_2"/>
    <property type="match status" value="1"/>
</dbReference>
<dbReference type="RefSeq" id="WP_153114882.1">
    <property type="nucleotide sequence ID" value="NZ_JACIGE010000001.1"/>
</dbReference>
<evidence type="ECO:0000256" key="8">
    <source>
        <dbReference type="PROSITE-ProRule" id="PRU00284"/>
    </source>
</evidence>
<feature type="transmembrane region" description="Helical" evidence="9">
    <location>
        <begin position="218"/>
        <end position="236"/>
    </location>
</feature>
<comment type="subcellular location">
    <subcellularLocation>
        <location evidence="1">Cell membrane</location>
        <topology evidence="1">Multi-pass membrane protein</topology>
    </subcellularLocation>
</comment>
<gene>
    <name evidence="11" type="ORF">GGD90_000487</name>
</gene>
<dbReference type="Gene3D" id="1.10.287.950">
    <property type="entry name" value="Methyl-accepting chemotaxis protein"/>
    <property type="match status" value="1"/>
</dbReference>
<dbReference type="SUPFAM" id="SSF58104">
    <property type="entry name" value="Methyl-accepting chemotaxis protein (MCP) signaling domain"/>
    <property type="match status" value="1"/>
</dbReference>